<feature type="region of interest" description="Disordered" evidence="6">
    <location>
        <begin position="608"/>
        <end position="666"/>
    </location>
</feature>
<reference evidence="9" key="1">
    <citation type="journal article" date="2019" name="Int. J. Syst. Evol. Microbiol.">
        <title>The Global Catalogue of Microorganisms (GCM) 10K type strain sequencing project: providing services to taxonomists for standard genome sequencing and annotation.</title>
        <authorList>
            <consortium name="The Broad Institute Genomics Platform"/>
            <consortium name="The Broad Institute Genome Sequencing Center for Infectious Disease"/>
            <person name="Wu L."/>
            <person name="Ma J."/>
        </authorList>
    </citation>
    <scope>NUCLEOTIDE SEQUENCE [LARGE SCALE GENOMIC DNA]</scope>
    <source>
        <strain evidence="9">NBRC 112299</strain>
    </source>
</reference>
<dbReference type="SUPFAM" id="SSF52540">
    <property type="entry name" value="P-loop containing nucleoside triphosphate hydrolases"/>
    <property type="match status" value="1"/>
</dbReference>
<dbReference type="Proteomes" id="UP001157125">
    <property type="component" value="Unassembled WGS sequence"/>
</dbReference>
<dbReference type="Pfam" id="PF00580">
    <property type="entry name" value="UvrD-helicase"/>
    <property type="match status" value="2"/>
</dbReference>
<feature type="compositionally biased region" description="Low complexity" evidence="6">
    <location>
        <begin position="310"/>
        <end position="323"/>
    </location>
</feature>
<evidence type="ECO:0000259" key="7">
    <source>
        <dbReference type="PROSITE" id="PS51198"/>
    </source>
</evidence>
<evidence type="ECO:0000256" key="6">
    <source>
        <dbReference type="SAM" id="MobiDB-lite"/>
    </source>
</evidence>
<dbReference type="InterPro" id="IPR013986">
    <property type="entry name" value="DExx_box_DNA_helicase_dom_sf"/>
</dbReference>
<dbReference type="InterPro" id="IPR027417">
    <property type="entry name" value="P-loop_NTPase"/>
</dbReference>
<dbReference type="RefSeq" id="WP_284327187.1">
    <property type="nucleotide sequence ID" value="NZ_BSUN01000001.1"/>
</dbReference>
<evidence type="ECO:0000313" key="9">
    <source>
        <dbReference type="Proteomes" id="UP001157125"/>
    </source>
</evidence>
<dbReference type="EMBL" id="BSUN01000001">
    <property type="protein sequence ID" value="GMA34047.1"/>
    <property type="molecule type" value="Genomic_DNA"/>
</dbReference>
<dbReference type="InterPro" id="IPR000212">
    <property type="entry name" value="DNA_helicase_UvrD/REP"/>
</dbReference>
<evidence type="ECO:0000256" key="5">
    <source>
        <dbReference type="PROSITE-ProRule" id="PRU00560"/>
    </source>
</evidence>
<feature type="binding site" evidence="5">
    <location>
        <begin position="223"/>
        <end position="230"/>
    </location>
    <ligand>
        <name>ATP</name>
        <dbReference type="ChEBI" id="CHEBI:30616"/>
    </ligand>
</feature>
<dbReference type="PANTHER" id="PTHR11070:SF63">
    <property type="entry name" value="DNA HELICASE IV"/>
    <property type="match status" value="1"/>
</dbReference>
<gene>
    <name evidence="8" type="ORF">GCM10025876_02510</name>
</gene>
<organism evidence="8 9">
    <name type="scientific">Demequina litorisediminis</name>
    <dbReference type="NCBI Taxonomy" id="1849022"/>
    <lineage>
        <taxon>Bacteria</taxon>
        <taxon>Bacillati</taxon>
        <taxon>Actinomycetota</taxon>
        <taxon>Actinomycetes</taxon>
        <taxon>Micrococcales</taxon>
        <taxon>Demequinaceae</taxon>
        <taxon>Demequina</taxon>
    </lineage>
</organism>
<dbReference type="InterPro" id="IPR014016">
    <property type="entry name" value="UvrD-like_ATP-bd"/>
</dbReference>
<evidence type="ECO:0000256" key="4">
    <source>
        <dbReference type="ARBA" id="ARBA00022840"/>
    </source>
</evidence>
<keyword evidence="3 5" id="KW-0347">Helicase</keyword>
<comment type="caution">
    <text evidence="8">The sequence shown here is derived from an EMBL/GenBank/DDBJ whole genome shotgun (WGS) entry which is preliminary data.</text>
</comment>
<evidence type="ECO:0000256" key="1">
    <source>
        <dbReference type="ARBA" id="ARBA00022741"/>
    </source>
</evidence>
<keyword evidence="1 5" id="KW-0547">Nucleotide-binding</keyword>
<evidence type="ECO:0000313" key="8">
    <source>
        <dbReference type="EMBL" id="GMA34047.1"/>
    </source>
</evidence>
<dbReference type="PROSITE" id="PS51198">
    <property type="entry name" value="UVRD_HELICASE_ATP_BIND"/>
    <property type="match status" value="1"/>
</dbReference>
<keyword evidence="2 5" id="KW-0378">Hydrolase</keyword>
<evidence type="ECO:0000256" key="3">
    <source>
        <dbReference type="ARBA" id="ARBA00022806"/>
    </source>
</evidence>
<feature type="domain" description="UvrD-like helicase ATP-binding" evidence="7">
    <location>
        <begin position="202"/>
        <end position="498"/>
    </location>
</feature>
<keyword evidence="9" id="KW-1185">Reference proteome</keyword>
<dbReference type="PANTHER" id="PTHR11070">
    <property type="entry name" value="UVRD / RECB / PCRA DNA HELICASE FAMILY MEMBER"/>
    <property type="match status" value="1"/>
</dbReference>
<feature type="region of interest" description="Disordered" evidence="6">
    <location>
        <begin position="262"/>
        <end position="337"/>
    </location>
</feature>
<sequence length="666" mass="71814">MVHATIRVREDGAVGRVVKTGWSVEQHPEGVTVAFDGRALHLAGADASRLRTSRRFLRRCLIVDGPIPLRFMGLRRADAPVIRAAVALSVARATLEGPFETAARARDALDHLISTRTREQRWIAYDDVAQCLTDVPADSTALLAAVAEPDRAAAVAALSDVERDLVAFIDADHLARVAEVNRGILREEMAARASLLRTIETSPLSAEQSRAVLTYDSRVRVIAAAGSGKTSVMVARAAYAVERGFAEPSRIVMLAFNADAAAEPGTAPRPGSRRQALTPPASRRAPSTPLAWTSLRRRPAHGRSLPHGWPTAPSSATSRASSPIWSPPARCRPTTGSRRATRLAALLLDLMGHVKAAGLTKAELRRTLSGRRDEEATRARRVLDLYWRVHERWDSDLAAAGAVDYPAMLSDAARALEKKPRLVDADLVLVDEFQDTSPARARLVRALTRSAHTSLLVVGDDWQAINRFAGADLSLLTEFSAWSGPSLTRRLETTYRTTQVIADVAGRFIARNTSQITKNVRAASGPGGEPIRIVRVSRRSDLAGAIATHVDRLAAAHPGATIDVLGRYRADEEFVSPDKHPDATVTFRTIHGAKGLEADHVIVPSVVTGPRGFPSTRSTDPVIEPRDGRTGRGCSRRGASPAVRGAHAGTDVRHPVHGRGLTVTLH</sequence>
<name>A0ABQ6I898_9MICO</name>
<keyword evidence="4 5" id="KW-0067">ATP-binding</keyword>
<dbReference type="Gene3D" id="1.10.10.160">
    <property type="match status" value="1"/>
</dbReference>
<proteinExistence type="predicted"/>
<dbReference type="Gene3D" id="3.40.50.300">
    <property type="entry name" value="P-loop containing nucleotide triphosphate hydrolases"/>
    <property type="match status" value="2"/>
</dbReference>
<protein>
    <recommendedName>
        <fullName evidence="7">UvrD-like helicase ATP-binding domain-containing protein</fullName>
    </recommendedName>
</protein>
<accession>A0ABQ6I898</accession>
<evidence type="ECO:0000256" key="2">
    <source>
        <dbReference type="ARBA" id="ARBA00022801"/>
    </source>
</evidence>